<protein>
    <submittedName>
        <fullName evidence="1">Uncharacterized protein</fullName>
    </submittedName>
</protein>
<sequence length="46" mass="5018">MKFAPVAGGYFLGDYDGLDTRGTSFLPFFVKTNSNTTNRTDVVAQP</sequence>
<evidence type="ECO:0000313" key="2">
    <source>
        <dbReference type="Proteomes" id="UP000192911"/>
    </source>
</evidence>
<dbReference type="Proteomes" id="UP000192911">
    <property type="component" value="Unassembled WGS sequence"/>
</dbReference>
<keyword evidence="2" id="KW-1185">Reference proteome</keyword>
<evidence type="ECO:0000313" key="1">
    <source>
        <dbReference type="EMBL" id="SMF40297.1"/>
    </source>
</evidence>
<name>A0A1X7EUY2_TRICW</name>
<reference evidence="2" key="1">
    <citation type="submission" date="2017-04" db="EMBL/GenBank/DDBJ databases">
        <authorList>
            <person name="Varghese N."/>
            <person name="Submissions S."/>
        </authorList>
    </citation>
    <scope>NUCLEOTIDE SEQUENCE [LARGE SCALE GENOMIC DNA]</scope>
    <source>
        <strain evidence="2">Ballard 720</strain>
    </source>
</reference>
<gene>
    <name evidence="1" type="ORF">SAMN06295900_106314</name>
</gene>
<dbReference type="AlphaFoldDB" id="A0A1X7EUY2"/>
<proteinExistence type="predicted"/>
<dbReference type="EMBL" id="FXAH01000006">
    <property type="protein sequence ID" value="SMF40297.1"/>
    <property type="molecule type" value="Genomic_DNA"/>
</dbReference>
<accession>A0A1X7EUY2</accession>
<organism evidence="1 2">
    <name type="scientific">Trinickia caryophylli</name>
    <name type="common">Paraburkholderia caryophylli</name>
    <dbReference type="NCBI Taxonomy" id="28094"/>
    <lineage>
        <taxon>Bacteria</taxon>
        <taxon>Pseudomonadati</taxon>
        <taxon>Pseudomonadota</taxon>
        <taxon>Betaproteobacteria</taxon>
        <taxon>Burkholderiales</taxon>
        <taxon>Burkholderiaceae</taxon>
        <taxon>Trinickia</taxon>
    </lineage>
</organism>